<dbReference type="Proteomes" id="UP000655443">
    <property type="component" value="Unassembled WGS sequence"/>
</dbReference>
<protein>
    <submittedName>
        <fullName evidence="1">Uncharacterized protein</fullName>
    </submittedName>
</protein>
<dbReference type="AlphaFoldDB" id="A0A918YSJ6"/>
<evidence type="ECO:0000313" key="1">
    <source>
        <dbReference type="EMBL" id="GHE12261.1"/>
    </source>
</evidence>
<dbReference type="EMBL" id="BMVG01000032">
    <property type="protein sequence ID" value="GHE12261.1"/>
    <property type="molecule type" value="Genomic_DNA"/>
</dbReference>
<gene>
    <name evidence="1" type="ORF">GCM10010339_74950</name>
</gene>
<keyword evidence="2" id="KW-1185">Reference proteome</keyword>
<comment type="caution">
    <text evidence="1">The sequence shown here is derived from an EMBL/GenBank/DDBJ whole genome shotgun (WGS) entry which is preliminary data.</text>
</comment>
<reference evidence="1" key="2">
    <citation type="submission" date="2020-09" db="EMBL/GenBank/DDBJ databases">
        <authorList>
            <person name="Sun Q."/>
            <person name="Ohkuma M."/>
        </authorList>
    </citation>
    <scope>NUCLEOTIDE SEQUENCE</scope>
    <source>
        <strain evidence="1">JCM 4714</strain>
    </source>
</reference>
<sequence>MRRLPNICDACTRLKQRQNPEARTSMDQWIPYCDAFPDGIPDTIYRGGFDHRLPYPGDHGIHFELRDGKDRVLALYERLVPEERRNARPPESLDEATEQD</sequence>
<reference evidence="1" key="1">
    <citation type="journal article" date="2014" name="Int. J. Syst. Evol. Microbiol.">
        <title>Complete genome sequence of Corynebacterium casei LMG S-19264T (=DSM 44701T), isolated from a smear-ripened cheese.</title>
        <authorList>
            <consortium name="US DOE Joint Genome Institute (JGI-PGF)"/>
            <person name="Walter F."/>
            <person name="Albersmeier A."/>
            <person name="Kalinowski J."/>
            <person name="Ruckert C."/>
        </authorList>
    </citation>
    <scope>NUCLEOTIDE SEQUENCE</scope>
    <source>
        <strain evidence="1">JCM 4714</strain>
    </source>
</reference>
<proteinExistence type="predicted"/>
<evidence type="ECO:0000313" key="2">
    <source>
        <dbReference type="Proteomes" id="UP000655443"/>
    </source>
</evidence>
<name>A0A918YSJ6_9ACTN</name>
<accession>A0A918YSJ6</accession>
<organism evidence="1 2">
    <name type="scientific">Streptomyces alanosinicus</name>
    <dbReference type="NCBI Taxonomy" id="68171"/>
    <lineage>
        <taxon>Bacteria</taxon>
        <taxon>Bacillati</taxon>
        <taxon>Actinomycetota</taxon>
        <taxon>Actinomycetes</taxon>
        <taxon>Kitasatosporales</taxon>
        <taxon>Streptomycetaceae</taxon>
        <taxon>Streptomyces</taxon>
    </lineage>
</organism>